<dbReference type="EMBL" id="QFSS01000170">
    <property type="protein sequence ID" value="PZZ64689.1"/>
    <property type="molecule type" value="Genomic_DNA"/>
</dbReference>
<organism evidence="2 5">
    <name type="scientific">Escherichia coli</name>
    <dbReference type="NCBI Taxonomy" id="562"/>
    <lineage>
        <taxon>Bacteria</taxon>
        <taxon>Pseudomonadati</taxon>
        <taxon>Pseudomonadota</taxon>
        <taxon>Gammaproteobacteria</taxon>
        <taxon>Enterobacterales</taxon>
        <taxon>Enterobacteriaceae</taxon>
        <taxon>Escherichia</taxon>
    </lineage>
</organism>
<protein>
    <submittedName>
        <fullName evidence="2">Type I restriction endonuclease</fullName>
    </submittedName>
</protein>
<feature type="domain" description="Type I restriction enzyme R protein N-terminal" evidence="1">
    <location>
        <begin position="59"/>
        <end position="130"/>
    </location>
</feature>
<evidence type="ECO:0000313" key="2">
    <source>
        <dbReference type="EMBL" id="PZZ64689.1"/>
    </source>
</evidence>
<gene>
    <name evidence="4" type="ORF">BANRA_03145</name>
    <name evidence="3" type="ORF">C9194_23445</name>
    <name evidence="2" type="ORF">DIV22_19240</name>
</gene>
<reference evidence="4 6" key="2">
    <citation type="submission" date="2018-10" db="EMBL/GenBank/DDBJ databases">
        <authorList>
            <person name="Noll B N."/>
        </authorList>
    </citation>
    <scope>NUCLEOTIDE SEQUENCE [LARGE SCALE GENOMIC DNA]</scope>
    <source>
        <strain evidence="4">Ecoli022</strain>
    </source>
</reference>
<dbReference type="Proteomes" id="UP000281521">
    <property type="component" value="Unassembled WGS sequence"/>
</dbReference>
<dbReference type="EMBL" id="RROO01000066">
    <property type="protein sequence ID" value="TJF60731.1"/>
    <property type="molecule type" value="Genomic_DNA"/>
</dbReference>
<dbReference type="Pfam" id="PF13588">
    <property type="entry name" value="HSDR_N_2"/>
    <property type="match status" value="1"/>
</dbReference>
<evidence type="ECO:0000313" key="6">
    <source>
        <dbReference type="Proteomes" id="UP000281521"/>
    </source>
</evidence>
<evidence type="ECO:0000259" key="1">
    <source>
        <dbReference type="Pfam" id="PF13588"/>
    </source>
</evidence>
<dbReference type="Proteomes" id="UP000305093">
    <property type="component" value="Unassembled WGS sequence"/>
</dbReference>
<dbReference type="RefSeq" id="WP_000839828.1">
    <property type="nucleotide sequence ID" value="NZ_AP018808.1"/>
</dbReference>
<dbReference type="Gene3D" id="3.90.1570.30">
    <property type="match status" value="1"/>
</dbReference>
<reference evidence="2 5" key="1">
    <citation type="submission" date="2018-05" db="EMBL/GenBank/DDBJ databases">
        <title>Genomic sequencing of EHEC O26 New European Clone.</title>
        <authorList>
            <person name="Karnisova L."/>
            <person name="Nunvar J."/>
            <person name="Marejkova M."/>
            <person name="Mellmann A."/>
            <person name="Drevinek P."/>
            <person name="Blahova K."/>
            <person name="Bielaszewska M."/>
        </authorList>
    </citation>
    <scope>NUCLEOTIDE SEQUENCE [LARGE SCALE GENOMIC DNA]</scope>
    <source>
        <strain evidence="2 5">14-391</strain>
    </source>
</reference>
<proteinExistence type="predicted"/>
<dbReference type="Proteomes" id="UP000248865">
    <property type="component" value="Unassembled WGS sequence"/>
</dbReference>
<keyword evidence="2" id="KW-0540">Nuclease</keyword>
<evidence type="ECO:0000313" key="4">
    <source>
        <dbReference type="EMBL" id="VCY84469.1"/>
    </source>
</evidence>
<dbReference type="EMBL" id="UWXJ01000001">
    <property type="protein sequence ID" value="VCY84469.1"/>
    <property type="molecule type" value="Genomic_DNA"/>
</dbReference>
<reference evidence="3 7" key="3">
    <citation type="submission" date="2018-12" db="EMBL/GenBank/DDBJ databases">
        <title>Food and Water Safety Consortium.</title>
        <authorList>
            <person name="Tyson S."/>
            <person name="Peterson C.-L."/>
            <person name="Olson A."/>
            <person name="Tyler S."/>
            <person name="Cabral J."/>
            <person name="Lynch T."/>
            <person name="Knox N."/>
            <person name="Van Domselaar G."/>
            <person name="Graham M."/>
        </authorList>
    </citation>
    <scope>NUCLEOTIDE SEQUENCE [LARGE SCALE GENOMIC DNA]</scope>
    <source>
        <strain evidence="3 7">FWSEC0419</strain>
    </source>
</reference>
<keyword evidence="2" id="KW-0255">Endonuclease</keyword>
<dbReference type="GO" id="GO:0004519">
    <property type="term" value="F:endonuclease activity"/>
    <property type="evidence" value="ECO:0007669"/>
    <property type="project" value="UniProtKB-KW"/>
</dbReference>
<evidence type="ECO:0000313" key="3">
    <source>
        <dbReference type="EMBL" id="TJF60731.1"/>
    </source>
</evidence>
<dbReference type="InterPro" id="IPR029464">
    <property type="entry name" value="HSDR_N"/>
</dbReference>
<sequence>MKSMQSKTGSPLVRTEAELESRLTSALNIAFPNIPREDLIEQRHFTVRLGHGTYKIDSAAHWKKYGRADVLIFHRERPLAVIELKREDLTLTHDDYEQAQSYANQLTPRPPLVVVTNGKDTRVYDSSNGQQWSGGQDASAAVNKMLANSAKLAAADMRWAIEALMGRETNAWVPAVREETARLLIDITDQPGHSEHPFANNLLFPRKITSLVIESAVMGTAFTIIEGDAQSGKSSCLREISLKTESSDLLAVLMLRGSGPGLFQALANLFAAEFEWNLTSNDARNWLRRMSNCTEGPSLMLAIDDVEPGSQMATDLEELAGIRFGNRLVVVLTTYHANALLKNPNGRTPSAIGSRSKVFKTSPMSLDEFKLAQQILSDQRIVFQQGAEYADDYRSPWVLRTIYDDIVRNHQYQKTDLIAYLPPSPGMELIDAAQKSYESQYDLLRYYRVLARCALADTNSHSVELMFAKANGFVVRYDALSDEARGVVNELKHMGAVRIFRLSGWEDVVVPTVPAAYLLELSDAVCDELVLRAEQDPQDAGAWLGERLDATYLGDMIGAQAIRRMAAKERYFSFGIIQGLLSIEPYKEPIKNGLFTLAMPDNQQVNLKIEDGLAWISKHGDDAKSVLVNLEDQIPKVISKSTSWMILGQLAKLPSAEVGDDDQRIDAYILLSIGRCPFPLIRTNIEGLPYFEHNFGDQGDVLCLEKASIEVATQAMADLFSAPWLYADQWVDTAIATGSIHLLHRLFAALNTVILRRIPVQSDWANEALNQRVSPALKEAIRSLSS</sequence>
<keyword evidence="2" id="KW-0378">Hydrolase</keyword>
<name>A0A0F3V941_ECOLX</name>
<evidence type="ECO:0000313" key="5">
    <source>
        <dbReference type="Proteomes" id="UP000248865"/>
    </source>
</evidence>
<dbReference type="AlphaFoldDB" id="A0A0F3V941"/>
<evidence type="ECO:0000313" key="7">
    <source>
        <dbReference type="Proteomes" id="UP000305093"/>
    </source>
</evidence>
<accession>A0A0F3V941</accession>